<dbReference type="AlphaFoldDB" id="A0A7C4D3E3"/>
<organism evidence="1">
    <name type="scientific">Ignisphaera aggregans</name>
    <dbReference type="NCBI Taxonomy" id="334771"/>
    <lineage>
        <taxon>Archaea</taxon>
        <taxon>Thermoproteota</taxon>
        <taxon>Thermoprotei</taxon>
        <taxon>Desulfurococcales</taxon>
        <taxon>Desulfurococcaceae</taxon>
        <taxon>Ignisphaera</taxon>
    </lineage>
</organism>
<protein>
    <submittedName>
        <fullName evidence="1">Winged helix-turn-helix domain-containing protein</fullName>
    </submittedName>
</protein>
<proteinExistence type="predicted"/>
<dbReference type="EMBL" id="DTCA01000108">
    <property type="protein sequence ID" value="HGM07439.1"/>
    <property type="molecule type" value="Genomic_DNA"/>
</dbReference>
<evidence type="ECO:0000313" key="1">
    <source>
        <dbReference type="EMBL" id="HGM07439.1"/>
    </source>
</evidence>
<dbReference type="SUPFAM" id="SSF46785">
    <property type="entry name" value="Winged helix' DNA-binding domain"/>
    <property type="match status" value="1"/>
</dbReference>
<gene>
    <name evidence="1" type="ORF">ENU31_03410</name>
</gene>
<accession>A0A7C4D3E3</accession>
<name>A0A7C4D3E3_9CREN</name>
<reference evidence="1" key="1">
    <citation type="journal article" date="2020" name="mSystems">
        <title>Genome- and Community-Level Interaction Insights into Carbon Utilization and Element Cycling Functions of Hydrothermarchaeota in Hydrothermal Sediment.</title>
        <authorList>
            <person name="Zhou Z."/>
            <person name="Liu Y."/>
            <person name="Xu W."/>
            <person name="Pan J."/>
            <person name="Luo Z.H."/>
            <person name="Li M."/>
        </authorList>
    </citation>
    <scope>NUCLEOTIDE SEQUENCE [LARGE SCALE GENOMIC DNA]</scope>
    <source>
        <strain evidence="1">SpSt-658</strain>
    </source>
</reference>
<comment type="caution">
    <text evidence="1">The sequence shown here is derived from an EMBL/GenBank/DDBJ whole genome shotgun (WGS) entry which is preliminary data.</text>
</comment>
<dbReference type="InterPro" id="IPR036390">
    <property type="entry name" value="WH_DNA-bd_sf"/>
</dbReference>
<sequence length="73" mass="8749">MFFRRKIDFKILEYLKAKGKATDRELYDALSKEFNISYNQLLSIIMQLEIEGFISVVFSRDYMTIMLKRILTT</sequence>